<proteinExistence type="predicted"/>
<dbReference type="AlphaFoldDB" id="C1MNA7"/>
<evidence type="ECO:0000259" key="6">
    <source>
        <dbReference type="PROSITE" id="PS51192"/>
    </source>
</evidence>
<dbReference type="Pfam" id="PF00271">
    <property type="entry name" value="Helicase_C"/>
    <property type="match status" value="1"/>
</dbReference>
<keyword evidence="3" id="KW-0347">Helicase</keyword>
<evidence type="ECO:0000256" key="2">
    <source>
        <dbReference type="ARBA" id="ARBA00022801"/>
    </source>
</evidence>
<dbReference type="OrthoDB" id="42344at2759"/>
<dbReference type="GO" id="GO:0005524">
    <property type="term" value="F:ATP binding"/>
    <property type="evidence" value="ECO:0007669"/>
    <property type="project" value="UniProtKB-KW"/>
</dbReference>
<dbReference type="PROSITE" id="PS51192">
    <property type="entry name" value="HELICASE_ATP_BIND_1"/>
    <property type="match status" value="1"/>
</dbReference>
<organism evidence="9">
    <name type="scientific">Micromonas pusilla (strain CCMP1545)</name>
    <name type="common">Picoplanktonic green alga</name>
    <dbReference type="NCBI Taxonomy" id="564608"/>
    <lineage>
        <taxon>Eukaryota</taxon>
        <taxon>Viridiplantae</taxon>
        <taxon>Chlorophyta</taxon>
        <taxon>Mamiellophyceae</taxon>
        <taxon>Mamiellales</taxon>
        <taxon>Mamiellaceae</taxon>
        <taxon>Micromonas</taxon>
    </lineage>
</organism>
<dbReference type="eggNOG" id="KOG0922">
    <property type="taxonomic scope" value="Eukaryota"/>
</dbReference>
<feature type="domain" description="Helicase ATP-binding" evidence="6">
    <location>
        <begin position="6"/>
        <end position="173"/>
    </location>
</feature>
<dbReference type="PANTHER" id="PTHR43519:SF1">
    <property type="entry name" value="ATP-DEPENDENT RNA HELICASE HRPB"/>
    <property type="match status" value="1"/>
</dbReference>
<feature type="region of interest" description="Disordered" evidence="5">
    <location>
        <begin position="481"/>
        <end position="513"/>
    </location>
</feature>
<dbReference type="InterPro" id="IPR001650">
    <property type="entry name" value="Helicase_C-like"/>
</dbReference>
<name>C1MNA7_MICPC</name>
<keyword evidence="9" id="KW-1185">Reference proteome</keyword>
<dbReference type="Pfam" id="PF04408">
    <property type="entry name" value="WHD_HA2"/>
    <property type="match status" value="1"/>
</dbReference>
<protein>
    <submittedName>
        <fullName evidence="8">Predicted protein</fullName>
    </submittedName>
</protein>
<dbReference type="OMA" id="VCYRLWD"/>
<dbReference type="PROSITE" id="PS51194">
    <property type="entry name" value="HELICASE_CTER"/>
    <property type="match status" value="1"/>
</dbReference>
<feature type="domain" description="Helicase C-terminal" evidence="7">
    <location>
        <begin position="194"/>
        <end position="372"/>
    </location>
</feature>
<dbReference type="InterPro" id="IPR011545">
    <property type="entry name" value="DEAD/DEAH_box_helicase_dom"/>
</dbReference>
<dbReference type="SMART" id="SM00490">
    <property type="entry name" value="HELICc"/>
    <property type="match status" value="1"/>
</dbReference>
<dbReference type="KEGG" id="mpp:MICPUCDRAFT_15209"/>
<evidence type="ECO:0000256" key="1">
    <source>
        <dbReference type="ARBA" id="ARBA00022741"/>
    </source>
</evidence>
<dbReference type="Gene3D" id="3.40.50.300">
    <property type="entry name" value="P-loop containing nucleotide triphosphate hydrolases"/>
    <property type="match status" value="2"/>
</dbReference>
<evidence type="ECO:0000256" key="5">
    <source>
        <dbReference type="SAM" id="MobiDB-lite"/>
    </source>
</evidence>
<dbReference type="GO" id="GO:0016787">
    <property type="term" value="F:hydrolase activity"/>
    <property type="evidence" value="ECO:0007669"/>
    <property type="project" value="UniProtKB-KW"/>
</dbReference>
<keyword evidence="1" id="KW-0547">Nucleotide-binding</keyword>
<dbReference type="Pfam" id="PF00270">
    <property type="entry name" value="DEAD"/>
    <property type="match status" value="1"/>
</dbReference>
<dbReference type="InterPro" id="IPR014001">
    <property type="entry name" value="Helicase_ATP-bd"/>
</dbReference>
<dbReference type="NCBIfam" id="TIGR01970">
    <property type="entry name" value="DEAH_box_HrpB"/>
    <property type="match status" value="1"/>
</dbReference>
<dbReference type="RefSeq" id="XP_003057546.1">
    <property type="nucleotide sequence ID" value="XM_003057500.1"/>
</dbReference>
<dbReference type="PANTHER" id="PTHR43519">
    <property type="entry name" value="ATP-DEPENDENT RNA HELICASE HRPB"/>
    <property type="match status" value="1"/>
</dbReference>
<accession>C1MNA7</accession>
<dbReference type="SMART" id="SM00487">
    <property type="entry name" value="DEXDc"/>
    <property type="match status" value="1"/>
</dbReference>
<reference evidence="8 9" key="1">
    <citation type="journal article" date="2009" name="Science">
        <title>Green evolution and dynamic adaptations revealed by genomes of the marine picoeukaryotes Micromonas.</title>
        <authorList>
            <person name="Worden A.Z."/>
            <person name="Lee J.H."/>
            <person name="Mock T."/>
            <person name="Rouze P."/>
            <person name="Simmons M.P."/>
            <person name="Aerts A.L."/>
            <person name="Allen A.E."/>
            <person name="Cuvelier M.L."/>
            <person name="Derelle E."/>
            <person name="Everett M.V."/>
            <person name="Foulon E."/>
            <person name="Grimwood J."/>
            <person name="Gundlach H."/>
            <person name="Henrissat B."/>
            <person name="Napoli C."/>
            <person name="McDonald S.M."/>
            <person name="Parker M.S."/>
            <person name="Rombauts S."/>
            <person name="Salamov A."/>
            <person name="Von Dassow P."/>
            <person name="Badger J.H."/>
            <person name="Coutinho P.M."/>
            <person name="Demir E."/>
            <person name="Dubchak I."/>
            <person name="Gentemann C."/>
            <person name="Eikrem W."/>
            <person name="Gready J.E."/>
            <person name="John U."/>
            <person name="Lanier W."/>
            <person name="Lindquist E.A."/>
            <person name="Lucas S."/>
            <person name="Mayer K.F."/>
            <person name="Moreau H."/>
            <person name="Not F."/>
            <person name="Otillar R."/>
            <person name="Panaud O."/>
            <person name="Pangilinan J."/>
            <person name="Paulsen I."/>
            <person name="Piegu B."/>
            <person name="Poliakov A."/>
            <person name="Robbens S."/>
            <person name="Schmutz J."/>
            <person name="Toulza E."/>
            <person name="Wyss T."/>
            <person name="Zelensky A."/>
            <person name="Zhou K."/>
            <person name="Armbrust E.V."/>
            <person name="Bhattacharya D."/>
            <person name="Goodenough U.W."/>
            <person name="Van de Peer Y."/>
            <person name="Grigoriev I.V."/>
        </authorList>
    </citation>
    <scope>NUCLEOTIDE SEQUENCE [LARGE SCALE GENOMIC DNA]</scope>
    <source>
        <strain evidence="8 9">CCMP1545</strain>
    </source>
</reference>
<dbReference type="Proteomes" id="UP000001876">
    <property type="component" value="Unassembled WGS sequence"/>
</dbReference>
<dbReference type="InterPro" id="IPR013689">
    <property type="entry name" value="RNA_helicase_ATP-dep_HrpB_C"/>
</dbReference>
<dbReference type="EMBL" id="GG663737">
    <property type="protein sequence ID" value="EEH59191.1"/>
    <property type="molecule type" value="Genomic_DNA"/>
</dbReference>
<dbReference type="Gene3D" id="1.20.120.1080">
    <property type="match status" value="1"/>
</dbReference>
<dbReference type="GO" id="GO:0004386">
    <property type="term" value="F:helicase activity"/>
    <property type="evidence" value="ECO:0007669"/>
    <property type="project" value="UniProtKB-KW"/>
</dbReference>
<feature type="region of interest" description="Disordered" evidence="5">
    <location>
        <begin position="845"/>
        <end position="867"/>
    </location>
</feature>
<dbReference type="InterPro" id="IPR048333">
    <property type="entry name" value="HA2_WH"/>
</dbReference>
<dbReference type="SMART" id="SM00847">
    <property type="entry name" value="HA2"/>
    <property type="match status" value="1"/>
</dbReference>
<dbReference type="InterPro" id="IPR027417">
    <property type="entry name" value="P-loop_NTPase"/>
</dbReference>
<evidence type="ECO:0000256" key="4">
    <source>
        <dbReference type="ARBA" id="ARBA00022840"/>
    </source>
</evidence>
<dbReference type="SUPFAM" id="SSF52540">
    <property type="entry name" value="P-loop containing nucleoside triphosphate hydrolases"/>
    <property type="match status" value="2"/>
</dbReference>
<dbReference type="CDD" id="cd18791">
    <property type="entry name" value="SF2_C_RHA"/>
    <property type="match status" value="1"/>
</dbReference>
<evidence type="ECO:0000259" key="7">
    <source>
        <dbReference type="PROSITE" id="PS51194"/>
    </source>
</evidence>
<keyword evidence="2" id="KW-0378">Hydrolase</keyword>
<dbReference type="STRING" id="564608.C1MNA7"/>
<feature type="compositionally biased region" description="Low complexity" evidence="5">
    <location>
        <begin position="483"/>
        <end position="494"/>
    </location>
</feature>
<dbReference type="Pfam" id="PF08482">
    <property type="entry name" value="HrpB_C"/>
    <property type="match status" value="1"/>
</dbReference>
<sequence length="867" mass="91172">LLLSLFVAHQTSTSLVLQAPPGAGKTTTLPLALLLSDPAWMRGEGGGSIGGSIILLEPRRLAARAAAHRMASILNERVGETVGYRVRFDSKTSSRTRVEVVTEGVFTRRLQDDPTVIFDEFHERSLDADASLALAKDAKSALRPDLRLIVMSATLGDVGERVARFGGCPVITSEGKSFPVETKYLGPPGKNFMDLENAMITAVRKALTENPGPDGGDILCFLPGAGEINRVVRDLRDGGGGEKLSVMPLYGGLSQSEQSDALAPAPPGVRRVVVATPIAESSLTIPGVRIVIDSGLRRAPRFDANKGTTRLDVVKISLASADQRRGRAGRVAPGTCYRLWSELSHASLAPDTPPEITSADLAPLALDLAAWGVDDPASLPWLDPPPAGQMAAARTLLTRLGAIDAASGRVTREGARMARLPLHPRHARMALFAARRGPESARLACQLAATLGDRDVLRGRDVPVDVRSRVGALWSANGGGGWASPAGAGEATPTGRGGGTPPTAAGIEPAAGPVRVPIGTKLPSGRKKAGVLLALAYPDRVGVRRSKGGAFALSSGKGAASVPSSDVMSREDVIAIAELGGGGGGDAAARNDRARLAAPVPLAALLPASGDAPAGCLHDALCETRDVVAWAAASKAIVARRQLRVGEAVIRETAFAPAPEAVVDAMLQGVRAIGVKNALGWSEKTEQWRRRVMWSRDSGDDALPDLSDAALEASLEEWLAPMLPGVTSVSALRKLDGDGLLRCMVDYESSRRVEASCPTHVVVPSGSKLPVDYGAPGGTPVLRARLQELFGMTETPRAGANKTVAMEVHLLSPAGRPVQVTTDLKSFWANAYHDVAKEMRGRYPKHYWPEDPTTAEATNRAKPRKTK</sequence>
<evidence type="ECO:0000313" key="8">
    <source>
        <dbReference type="EMBL" id="EEH59191.1"/>
    </source>
</evidence>
<dbReference type="PIRSF" id="PIRSF005496">
    <property type="entry name" value="ATP_hel_hrpB"/>
    <property type="match status" value="1"/>
</dbReference>
<evidence type="ECO:0000313" key="9">
    <source>
        <dbReference type="Proteomes" id="UP000001876"/>
    </source>
</evidence>
<keyword evidence="4" id="KW-0067">ATP-binding</keyword>
<feature type="non-terminal residue" evidence="8">
    <location>
        <position position="1"/>
    </location>
</feature>
<dbReference type="GeneID" id="9682985"/>
<dbReference type="GO" id="GO:0003676">
    <property type="term" value="F:nucleic acid binding"/>
    <property type="evidence" value="ECO:0007669"/>
    <property type="project" value="InterPro"/>
</dbReference>
<dbReference type="InterPro" id="IPR010225">
    <property type="entry name" value="HrpB"/>
</dbReference>
<evidence type="ECO:0000256" key="3">
    <source>
        <dbReference type="ARBA" id="ARBA00022806"/>
    </source>
</evidence>
<feature type="compositionally biased region" description="Low complexity" evidence="5">
    <location>
        <begin position="501"/>
        <end position="513"/>
    </location>
</feature>
<gene>
    <name evidence="8" type="ORF">MICPUCDRAFT_15209</name>
</gene>
<dbReference type="InterPro" id="IPR007502">
    <property type="entry name" value="Helicase-assoc_dom"/>
</dbReference>